<dbReference type="PROSITE" id="PS50297">
    <property type="entry name" value="ANK_REP_REGION"/>
    <property type="match status" value="3"/>
</dbReference>
<dbReference type="InterPro" id="IPR002110">
    <property type="entry name" value="Ankyrin_rpt"/>
</dbReference>
<sequence length="245" mass="25882">MDREKVEAGRAKIAKLLRQQGAQTGFAGPVGNDIWTAAVAGNIEAVKQHLAKGMDINTRDGKFGMHPLSWAALHGQSQMVGFLIQQSADVNAKNKDGATALHVAAFLGQYEVAELLVQKGADVNAKNEDGDTPISSTMADWGTTEFVAQLLQIQVDREKVETGRTKVAELLSQQGAQTGFAGFAGNDIWTAAVSGDIEAVKQQLAKGVDVNAKNKDGASALHAAAIVGQYEVAELLIQKGADVNF</sequence>
<feature type="non-terminal residue" evidence="3">
    <location>
        <position position="245"/>
    </location>
</feature>
<accession>A0A381ZF22</accession>
<dbReference type="Pfam" id="PF12796">
    <property type="entry name" value="Ank_2"/>
    <property type="match status" value="2"/>
</dbReference>
<reference evidence="3" key="1">
    <citation type="submission" date="2018-05" db="EMBL/GenBank/DDBJ databases">
        <authorList>
            <person name="Lanie J.A."/>
            <person name="Ng W.-L."/>
            <person name="Kazmierczak K.M."/>
            <person name="Andrzejewski T.M."/>
            <person name="Davidsen T.M."/>
            <person name="Wayne K.J."/>
            <person name="Tettelin H."/>
            <person name="Glass J.I."/>
            <person name="Rusch D."/>
            <person name="Podicherti R."/>
            <person name="Tsui H.-C.T."/>
            <person name="Winkler M.E."/>
        </authorList>
    </citation>
    <scope>NUCLEOTIDE SEQUENCE</scope>
</reference>
<dbReference type="EMBL" id="UINC01020977">
    <property type="protein sequence ID" value="SVA87551.1"/>
    <property type="molecule type" value="Genomic_DNA"/>
</dbReference>
<evidence type="ECO:0000256" key="2">
    <source>
        <dbReference type="ARBA" id="ARBA00023043"/>
    </source>
</evidence>
<organism evidence="3">
    <name type="scientific">marine metagenome</name>
    <dbReference type="NCBI Taxonomy" id="408172"/>
    <lineage>
        <taxon>unclassified sequences</taxon>
        <taxon>metagenomes</taxon>
        <taxon>ecological metagenomes</taxon>
    </lineage>
</organism>
<keyword evidence="1" id="KW-0677">Repeat</keyword>
<dbReference type="AlphaFoldDB" id="A0A381ZF22"/>
<protein>
    <submittedName>
        <fullName evidence="3">Uncharacterized protein</fullName>
    </submittedName>
</protein>
<dbReference type="PANTHER" id="PTHR24171">
    <property type="entry name" value="ANKYRIN REPEAT DOMAIN-CONTAINING PROTEIN 39-RELATED"/>
    <property type="match status" value="1"/>
</dbReference>
<dbReference type="PRINTS" id="PR01415">
    <property type="entry name" value="ANKYRIN"/>
</dbReference>
<evidence type="ECO:0000313" key="3">
    <source>
        <dbReference type="EMBL" id="SVA87551.1"/>
    </source>
</evidence>
<dbReference type="InterPro" id="IPR036770">
    <property type="entry name" value="Ankyrin_rpt-contain_sf"/>
</dbReference>
<proteinExistence type="predicted"/>
<dbReference type="PROSITE" id="PS50088">
    <property type="entry name" value="ANK_REPEAT"/>
    <property type="match status" value="3"/>
</dbReference>
<dbReference type="SMART" id="SM00248">
    <property type="entry name" value="ANK"/>
    <property type="match status" value="5"/>
</dbReference>
<name>A0A381ZF22_9ZZZZ</name>
<dbReference type="PANTHER" id="PTHR24171:SF9">
    <property type="entry name" value="ANKYRIN REPEAT DOMAIN-CONTAINING PROTEIN 39"/>
    <property type="match status" value="1"/>
</dbReference>
<keyword evidence="2" id="KW-0040">ANK repeat</keyword>
<evidence type="ECO:0000256" key="1">
    <source>
        <dbReference type="ARBA" id="ARBA00022737"/>
    </source>
</evidence>
<dbReference type="Gene3D" id="1.25.40.20">
    <property type="entry name" value="Ankyrin repeat-containing domain"/>
    <property type="match status" value="3"/>
</dbReference>
<gene>
    <name evidence="3" type="ORF">METZ01_LOCUS140405</name>
</gene>
<dbReference type="SUPFAM" id="SSF48403">
    <property type="entry name" value="Ankyrin repeat"/>
    <property type="match status" value="1"/>
</dbReference>